<feature type="domain" description="Metallo-beta-lactamase" evidence="1">
    <location>
        <begin position="28"/>
        <end position="197"/>
    </location>
</feature>
<dbReference type="Proteomes" id="UP000004095">
    <property type="component" value="Unassembled WGS sequence"/>
</dbReference>
<reference evidence="2 3" key="1">
    <citation type="submission" date="2007-01" db="EMBL/GenBank/DDBJ databases">
        <authorList>
            <person name="Haygood M."/>
            <person name="Podell S."/>
            <person name="Anderson C."/>
            <person name="Hopkinson B."/>
            <person name="Roe K."/>
            <person name="Barbeau K."/>
            <person name="Gaasterland T."/>
            <person name="Ferriera S."/>
            <person name="Johnson J."/>
            <person name="Kravitz S."/>
            <person name="Beeson K."/>
            <person name="Sutton G."/>
            <person name="Rogers Y.-H."/>
            <person name="Friedman R."/>
            <person name="Frazier M."/>
            <person name="Venter J.C."/>
        </authorList>
    </citation>
    <scope>NUCLEOTIDE SEQUENCE [LARGE SCALE GENOMIC DNA]</scope>
    <source>
        <strain evidence="2 3">ATCC 23134</strain>
    </source>
</reference>
<dbReference type="eggNOG" id="COG0491">
    <property type="taxonomic scope" value="Bacteria"/>
</dbReference>
<proteinExistence type="predicted"/>
<dbReference type="InterPro" id="IPR050662">
    <property type="entry name" value="Sec-metab_biosynth-thioest"/>
</dbReference>
<dbReference type="EMBL" id="AAWS01000067">
    <property type="protein sequence ID" value="EAY24521.1"/>
    <property type="molecule type" value="Genomic_DNA"/>
</dbReference>
<dbReference type="PANTHER" id="PTHR23131">
    <property type="entry name" value="ENDORIBONUCLEASE LACTB2"/>
    <property type="match status" value="1"/>
</dbReference>
<dbReference type="RefSeq" id="WP_002704657.1">
    <property type="nucleotide sequence ID" value="NZ_AAWS01000067.1"/>
</dbReference>
<organism evidence="2 3">
    <name type="scientific">Microscilla marina ATCC 23134</name>
    <dbReference type="NCBI Taxonomy" id="313606"/>
    <lineage>
        <taxon>Bacteria</taxon>
        <taxon>Pseudomonadati</taxon>
        <taxon>Bacteroidota</taxon>
        <taxon>Cytophagia</taxon>
        <taxon>Cytophagales</taxon>
        <taxon>Microscillaceae</taxon>
        <taxon>Microscilla</taxon>
    </lineage>
</organism>
<dbReference type="Gene3D" id="3.60.15.10">
    <property type="entry name" value="Ribonuclease Z/Hydroxyacylglutathione hydrolase-like"/>
    <property type="match status" value="1"/>
</dbReference>
<dbReference type="SUPFAM" id="SSF56281">
    <property type="entry name" value="Metallo-hydrolase/oxidoreductase"/>
    <property type="match status" value="1"/>
</dbReference>
<evidence type="ECO:0000259" key="1">
    <source>
        <dbReference type="SMART" id="SM00849"/>
    </source>
</evidence>
<dbReference type="OrthoDB" id="9802248at2"/>
<name>A1ZYL8_MICM2</name>
<sequence length="274" mass="31869">MSKVKHFEHQGVKAFKLGHAYWGKPLIWVHVYWLDGLLIDSGQRKMQKYLLALLKDLPMQQIALTHHHEDHSGNIKALQQYYQVPVWAGDKTRQLVASGFKIKNYQKFVFGNMPPTDQLLPLPDQITTDKYQLTPIFTPGHAQDHYAFYEAQQGWLFSGDLYLGKIKYIRQDENVPQMIASIKKVLQYDFDTLFCAHHPRLTSGKQHMRHKLQYLEDLSGKIHQLHAQGNGVQQIIKKLHRKEIRLGKLITSNDIGVDYLVRSILKDKVLHEQT</sequence>
<keyword evidence="3" id="KW-1185">Reference proteome</keyword>
<gene>
    <name evidence="2" type="ORF">M23134_06263</name>
</gene>
<dbReference type="SMART" id="SM00849">
    <property type="entry name" value="Lactamase_B"/>
    <property type="match status" value="1"/>
</dbReference>
<evidence type="ECO:0000313" key="2">
    <source>
        <dbReference type="EMBL" id="EAY24521.1"/>
    </source>
</evidence>
<comment type="caution">
    <text evidence="2">The sequence shown here is derived from an EMBL/GenBank/DDBJ whole genome shotgun (WGS) entry which is preliminary data.</text>
</comment>
<dbReference type="Pfam" id="PF00753">
    <property type="entry name" value="Lactamase_B"/>
    <property type="match status" value="1"/>
</dbReference>
<dbReference type="PANTHER" id="PTHR23131:SF0">
    <property type="entry name" value="ENDORIBONUCLEASE LACTB2"/>
    <property type="match status" value="1"/>
</dbReference>
<evidence type="ECO:0000313" key="3">
    <source>
        <dbReference type="Proteomes" id="UP000004095"/>
    </source>
</evidence>
<dbReference type="InterPro" id="IPR036866">
    <property type="entry name" value="RibonucZ/Hydroxyglut_hydro"/>
</dbReference>
<dbReference type="AlphaFoldDB" id="A1ZYL8"/>
<accession>A1ZYL8</accession>
<dbReference type="InterPro" id="IPR001279">
    <property type="entry name" value="Metallo-B-lactamas"/>
</dbReference>
<protein>
    <submittedName>
        <fullName evidence="2">Metallo-beta-lactamase family protein</fullName>
    </submittedName>
</protein>